<sequence length="62" mass="6832">MKDNDRKAPETDMLGRPVGDPATSYICTQTVDKLAWRSRITAEQSMAILRAAGMAGRPHDDN</sequence>
<keyword evidence="3" id="KW-1185">Reference proteome</keyword>
<proteinExistence type="predicted"/>
<organism evidence="2 3">
    <name type="scientific">Thalassobaculum litoreum DSM 18839</name>
    <dbReference type="NCBI Taxonomy" id="1123362"/>
    <lineage>
        <taxon>Bacteria</taxon>
        <taxon>Pseudomonadati</taxon>
        <taxon>Pseudomonadota</taxon>
        <taxon>Alphaproteobacteria</taxon>
        <taxon>Rhodospirillales</taxon>
        <taxon>Thalassobaculaceae</taxon>
        <taxon>Thalassobaculum</taxon>
    </lineage>
</organism>
<accession>A0A8G2EZ30</accession>
<name>A0A8G2EZ30_9PROT</name>
<dbReference type="Proteomes" id="UP000198615">
    <property type="component" value="Unassembled WGS sequence"/>
</dbReference>
<protein>
    <submittedName>
        <fullName evidence="2">Uncharacterized protein</fullName>
    </submittedName>
</protein>
<evidence type="ECO:0000313" key="2">
    <source>
        <dbReference type="EMBL" id="SDG05536.1"/>
    </source>
</evidence>
<dbReference type="RefSeq" id="WP_028794210.1">
    <property type="nucleotide sequence ID" value="NZ_FNBW01000009.1"/>
</dbReference>
<comment type="caution">
    <text evidence="2">The sequence shown here is derived from an EMBL/GenBank/DDBJ whole genome shotgun (WGS) entry which is preliminary data.</text>
</comment>
<feature type="region of interest" description="Disordered" evidence="1">
    <location>
        <begin position="1"/>
        <end position="22"/>
    </location>
</feature>
<feature type="compositionally biased region" description="Basic and acidic residues" evidence="1">
    <location>
        <begin position="1"/>
        <end position="10"/>
    </location>
</feature>
<dbReference type="AlphaFoldDB" id="A0A8G2EZ30"/>
<dbReference type="EMBL" id="FNBW01000009">
    <property type="protein sequence ID" value="SDG05536.1"/>
    <property type="molecule type" value="Genomic_DNA"/>
</dbReference>
<gene>
    <name evidence="2" type="ORF">SAMN05660686_03238</name>
</gene>
<evidence type="ECO:0000313" key="3">
    <source>
        <dbReference type="Proteomes" id="UP000198615"/>
    </source>
</evidence>
<evidence type="ECO:0000256" key="1">
    <source>
        <dbReference type="SAM" id="MobiDB-lite"/>
    </source>
</evidence>
<reference evidence="2 3" key="1">
    <citation type="submission" date="2016-10" db="EMBL/GenBank/DDBJ databases">
        <authorList>
            <person name="Varghese N."/>
            <person name="Submissions S."/>
        </authorList>
    </citation>
    <scope>NUCLEOTIDE SEQUENCE [LARGE SCALE GENOMIC DNA]</scope>
    <source>
        <strain evidence="2 3">DSM 18839</strain>
    </source>
</reference>